<dbReference type="AlphaFoldDB" id="A0A9C6X8S5"/>
<feature type="compositionally biased region" description="Acidic residues" evidence="1">
    <location>
        <begin position="56"/>
        <end position="67"/>
    </location>
</feature>
<reference evidence="4" key="1">
    <citation type="submission" date="2025-08" db="UniProtKB">
        <authorList>
            <consortium name="RefSeq"/>
        </authorList>
    </citation>
    <scope>IDENTIFICATION</scope>
    <source>
        <tissue evidence="4">Whole organism</tissue>
    </source>
</reference>
<evidence type="ECO:0000259" key="2">
    <source>
        <dbReference type="PROSITE" id="PS50806"/>
    </source>
</evidence>
<name>A0A9C6X8S5_FRAOC</name>
<evidence type="ECO:0000313" key="3">
    <source>
        <dbReference type="Proteomes" id="UP000504606"/>
    </source>
</evidence>
<dbReference type="PANTHER" id="PTHR33480:SF1">
    <property type="entry name" value="TYR RECOMBINASE DOMAIN-CONTAINING PROTEIN"/>
    <property type="match status" value="1"/>
</dbReference>
<feature type="non-terminal residue" evidence="4">
    <location>
        <position position="1"/>
    </location>
</feature>
<dbReference type="KEGG" id="foc:127751544"/>
<evidence type="ECO:0000313" key="4">
    <source>
        <dbReference type="RefSeq" id="XP_052131213.1"/>
    </source>
</evidence>
<dbReference type="PANTHER" id="PTHR33480">
    <property type="entry name" value="SET DOMAIN-CONTAINING PROTEIN-RELATED"/>
    <property type="match status" value="1"/>
</dbReference>
<dbReference type="InterPro" id="IPR003655">
    <property type="entry name" value="aKRAB"/>
</dbReference>
<dbReference type="RefSeq" id="XP_052131213.1">
    <property type="nucleotide sequence ID" value="XM_052275253.1"/>
</dbReference>
<dbReference type="Proteomes" id="UP000504606">
    <property type="component" value="Unplaced"/>
</dbReference>
<feature type="compositionally biased region" description="Basic and acidic residues" evidence="1">
    <location>
        <begin position="156"/>
        <end position="170"/>
    </location>
</feature>
<dbReference type="PROSITE" id="PS50806">
    <property type="entry name" value="KRAB_RELATED"/>
    <property type="match status" value="1"/>
</dbReference>
<feature type="compositionally biased region" description="Basic residues" evidence="1">
    <location>
        <begin position="106"/>
        <end position="125"/>
    </location>
</feature>
<dbReference type="GeneID" id="127751544"/>
<evidence type="ECO:0000256" key="1">
    <source>
        <dbReference type="SAM" id="MobiDB-lite"/>
    </source>
</evidence>
<feature type="region of interest" description="Disordered" evidence="1">
    <location>
        <begin position="44"/>
        <end position="183"/>
    </location>
</feature>
<sequence length="574" mass="66389">QEKEDQFQAIRPFFKLKVWKGLGDYEKESYVSMKRNFDVLVKAGLKPKKPHFMRSEEEEEEEAEEEEHPPAPKRQRRDKNKKDPFTYNEGTPTKVSPFKNSGFLYQRHHKQDRKVTFKRPRRTTARKALTESDDDTHDSDKDYIPSTDEDEEEQEVESKTLGEPSSEKSGKNSSTKFRGETKLKVNLAKEPGNSKRTVKQFPYATILSYGRKLFQDLTDKNSPNRDRVVKDKMRELGRLMVEVKKLSPSTGCITELFCATKYRLVVEAGRAAAKYHPKGNKFMSASYVLKLKMDLMDISSHYIGKCLDDFETHRLVEPVHMFRGRLEREWSSDCGKLALRTLEDAKWNKVKRLPLAEDIKTLHIFFKKTAKEALLALKKDPSKMTYRKLVEVTLCQVMVLNRRRPGECQFMEVEHYNNSSKLPEREDKTILNSLTEMEMALCQRLQLIYIRGKRGRGVPIILTTELQDAVKLLQNVREKVGVPTGNNYQFPALNSSTGAYRAGVVLKNMTNDCPGLKDPDSIKGTELRKHIATMMQLLNLKENELDSVATFLGHNIDIHRHYYRLQESTIQLAK</sequence>
<feature type="non-terminal residue" evidence="4">
    <location>
        <position position="574"/>
    </location>
</feature>
<organism evidence="3 4">
    <name type="scientific">Frankliniella occidentalis</name>
    <name type="common">Western flower thrips</name>
    <name type="synonym">Euthrips occidentalis</name>
    <dbReference type="NCBI Taxonomy" id="133901"/>
    <lineage>
        <taxon>Eukaryota</taxon>
        <taxon>Metazoa</taxon>
        <taxon>Ecdysozoa</taxon>
        <taxon>Arthropoda</taxon>
        <taxon>Hexapoda</taxon>
        <taxon>Insecta</taxon>
        <taxon>Pterygota</taxon>
        <taxon>Neoptera</taxon>
        <taxon>Paraneoptera</taxon>
        <taxon>Thysanoptera</taxon>
        <taxon>Terebrantia</taxon>
        <taxon>Thripoidea</taxon>
        <taxon>Thripidae</taxon>
        <taxon>Frankliniella</taxon>
    </lineage>
</organism>
<dbReference type="OrthoDB" id="6762233at2759"/>
<accession>A0A9C6X8S5</accession>
<keyword evidence="3" id="KW-1185">Reference proteome</keyword>
<feature type="domain" description="KRAB-related" evidence="2">
    <location>
        <begin position="2"/>
        <end position="65"/>
    </location>
</feature>
<protein>
    <submittedName>
        <fullName evidence="4">Uncharacterized protein LOC127751544</fullName>
    </submittedName>
</protein>
<dbReference type="GO" id="GO:0006355">
    <property type="term" value="P:regulation of DNA-templated transcription"/>
    <property type="evidence" value="ECO:0007669"/>
    <property type="project" value="InterPro"/>
</dbReference>
<gene>
    <name evidence="4" type="primary">LOC127751544</name>
</gene>
<proteinExistence type="predicted"/>